<dbReference type="Gene3D" id="3.40.50.150">
    <property type="entry name" value="Vaccinia Virus protein VP39"/>
    <property type="match status" value="1"/>
</dbReference>
<evidence type="ECO:0000313" key="10">
    <source>
        <dbReference type="EMBL" id="OQR82876.1"/>
    </source>
</evidence>
<comment type="subcellular location">
    <subcellularLocation>
        <location evidence="1">Nucleus</location>
    </subcellularLocation>
</comment>
<dbReference type="InterPro" id="IPR003959">
    <property type="entry name" value="ATPase_AAA_core"/>
</dbReference>
<keyword evidence="4" id="KW-0677">Repeat</keyword>
<dbReference type="GO" id="GO:0031391">
    <property type="term" value="C:Elg1 RFC-like complex"/>
    <property type="evidence" value="ECO:0007669"/>
    <property type="project" value="UniProtKB-ARBA"/>
</dbReference>
<dbReference type="STRING" id="1202772.A0A1V9YB00"/>
<feature type="repeat" description="PPR" evidence="8">
    <location>
        <begin position="886"/>
        <end position="920"/>
    </location>
</feature>
<dbReference type="OrthoDB" id="4199794at2759"/>
<keyword evidence="7" id="KW-0539">Nucleus</keyword>
<sequence>MSTAFEAPWVEKYRPTTLAQVVGNGETVSRLRVIAREGNMPNIIISGPPGIGKTTSILCLARDLLGDALMKTAVLELNASDDRGIDTVRNKIKMFAMQKVTLPPNRHKIVILDEADSMTTAAQQALRRTMEVFSSTTRFALACNNSTKIIEPIQSRCAILRYTRLKDEMLLERLVQVCDAEGVGYSEDGMAALIFTAEGDMRNALNNCQATHSGFGFISDANVFKVCDQPHPTTIKSIVEACVRGDVAVAEKEMISLWKTGYSALDIIGTVFRVAKSMEMDDKLKLEFVKSIGQSHMCIADGLTTVVQLHGLVARLCAAAYLLLVIRGLEDLAVAEIHAKLEVVSVKVITPQPDPQFPQRDYERGEAAVGKIVLETTSLPATVKSLCSVQAFLAYIVEADNVITDDAKGIDQIGKIVEGADWTAPLALWAAHAPTAMATTDPAFRFRASCVRDGKHAYNSEKIAGEVGGTLLDHFGWKVSLTEFDMEVVCVVLHNFLVCGLSLADPRKVFFKSRLANEERHPSMMSIQYISTLRPSTAYMLLQLARIEAGDIVLDAMCGVGTIPASATYLKPSIFALGGDVEADAVEKAALNMTHRRASVCRWDSQRLPLRSASVDKIVIDMPFGVRCGSHQKNSKLYPRCMAELNRVLRVNGRVVLLVMSKKLIKSCLNNKNTAGLVILQELHVNIGGLGVGVFDFHASAMLAKRRDGASGHIVKTPRVFKKELTKQQKKKASISRGHVDHVTRMRDLKRESDFLANKEAAFMAFEQDEELTREYDLAYDELMNSGRHREYEFADVMDVTLRDLNPEEVAQEFYSLPHEHQTIDALVEVMRVFAVHGRADATEALLAQLEQQAGAQSAAVPDVETSASTALLPSRGSLSPALVPNERCYVYHICALAHNREAAKAVRVLGRMKEHGMKPTQHSYNSVMQACTRAKRPDWAYNIFQKMQTNGVRPSLITFTILMNSSIAVNDLDRAFETFHMMRTHVAQPSLVTFNSIIHGFAKAGRVERAVNLLEDLLELRLTPCTITYNNLILACANSPHYAHKAWEFYYEMQDQYDHIPDLVTYNNMLAACSRHGDIRGAEKIVWDMQRHKVPQTPELRTSLINVYARAQIKGVVRLARSNIAPPEAVIPIVQERTEFDEEGNVIDLDRPGRREVYSDANMGYDEDDWEGEEDLDWDEAGEVGSVGRVRGLTPAERDELERYLAPHKAKAAEEAAEADALLAMDPDDVMRDMDPLKYNPVDLDDFAAFQEGNIATGLQLYEEALAAHGPSHKLLNTTLDVLTNALRLQRALDFVAAEFPKNGLQPDAHTYSSLGRMFVRAKRVARAEALVAEADTAGVALNAEFFGSLVEYYARRKRLRSALERLEEMDRRGLKLHPKHKHTITKLCGKYRVYTEMLEEDPDAILAMSHHGLTTMRKERARQIAANRKAGRKFYIPRASDV</sequence>
<dbReference type="InterPro" id="IPR033443">
    <property type="entry name" value="PROP1-like_PPR_dom"/>
</dbReference>
<evidence type="ECO:0000256" key="1">
    <source>
        <dbReference type="ARBA" id="ARBA00004123"/>
    </source>
</evidence>
<dbReference type="FunFam" id="1.20.272.10:FF:000015">
    <property type="entry name" value="Replication factor C subunit 4"/>
    <property type="match status" value="1"/>
</dbReference>
<dbReference type="Gene3D" id="1.25.40.10">
    <property type="entry name" value="Tetratricopeptide repeat domain"/>
    <property type="match status" value="3"/>
</dbReference>
<dbReference type="GO" id="GO:0005663">
    <property type="term" value="C:DNA replication factor C complex"/>
    <property type="evidence" value="ECO:0007669"/>
    <property type="project" value="TreeGrafter"/>
</dbReference>
<dbReference type="Pfam" id="PF01535">
    <property type="entry name" value="PPR"/>
    <property type="match status" value="1"/>
</dbReference>
<dbReference type="GO" id="GO:0003689">
    <property type="term" value="F:DNA clamp loader activity"/>
    <property type="evidence" value="ECO:0007669"/>
    <property type="project" value="TreeGrafter"/>
</dbReference>
<feature type="repeat" description="PPR" evidence="8">
    <location>
        <begin position="1063"/>
        <end position="1097"/>
    </location>
</feature>
<evidence type="ECO:0000256" key="6">
    <source>
        <dbReference type="ARBA" id="ARBA00022840"/>
    </source>
</evidence>
<dbReference type="GO" id="GO:0016887">
    <property type="term" value="F:ATP hydrolysis activity"/>
    <property type="evidence" value="ECO:0007669"/>
    <property type="project" value="InterPro"/>
</dbReference>
<dbReference type="Proteomes" id="UP000243579">
    <property type="component" value="Unassembled WGS sequence"/>
</dbReference>
<evidence type="ECO:0000313" key="11">
    <source>
        <dbReference type="Proteomes" id="UP000243579"/>
    </source>
</evidence>
<keyword evidence="3" id="KW-0235">DNA replication</keyword>
<reference evidence="10 11" key="1">
    <citation type="journal article" date="2014" name="Genome Biol. Evol.">
        <title>The secreted proteins of Achlya hypogyna and Thraustotheca clavata identify the ancestral oomycete secretome and reveal gene acquisitions by horizontal gene transfer.</title>
        <authorList>
            <person name="Misner I."/>
            <person name="Blouin N."/>
            <person name="Leonard G."/>
            <person name="Richards T.A."/>
            <person name="Lane C.E."/>
        </authorList>
    </citation>
    <scope>NUCLEOTIDE SEQUENCE [LARGE SCALE GENOMIC DNA]</scope>
    <source>
        <strain evidence="10 11">ATCC 48635</strain>
    </source>
</reference>
<accession>A0A1V9YB00</accession>
<organism evidence="10 11">
    <name type="scientific">Achlya hypogyna</name>
    <name type="common">Oomycete</name>
    <name type="synonym">Protoachlya hypogyna</name>
    <dbReference type="NCBI Taxonomy" id="1202772"/>
    <lineage>
        <taxon>Eukaryota</taxon>
        <taxon>Sar</taxon>
        <taxon>Stramenopiles</taxon>
        <taxon>Oomycota</taxon>
        <taxon>Saprolegniomycetes</taxon>
        <taxon>Saprolegniales</taxon>
        <taxon>Achlyaceae</taxon>
        <taxon>Achlya</taxon>
    </lineage>
</organism>
<dbReference type="FunFam" id="1.10.8.60:FF:000012">
    <property type="entry name" value="Replication factor C subunit 4"/>
    <property type="match status" value="1"/>
</dbReference>
<dbReference type="FunFam" id="3.40.50.300:FF:000107">
    <property type="entry name" value="Replication factor C subunit 4"/>
    <property type="match status" value="1"/>
</dbReference>
<evidence type="ECO:0000256" key="4">
    <source>
        <dbReference type="ARBA" id="ARBA00022737"/>
    </source>
</evidence>
<dbReference type="SUPFAM" id="SSF143437">
    <property type="entry name" value="THUMP domain-like"/>
    <property type="match status" value="1"/>
</dbReference>
<dbReference type="SUPFAM" id="SSF53335">
    <property type="entry name" value="S-adenosyl-L-methionine-dependent methyltransferases"/>
    <property type="match status" value="1"/>
</dbReference>
<evidence type="ECO:0000256" key="8">
    <source>
        <dbReference type="PROSITE-ProRule" id="PRU00708"/>
    </source>
</evidence>
<dbReference type="Pfam" id="PF00004">
    <property type="entry name" value="AAA"/>
    <property type="match status" value="1"/>
</dbReference>
<dbReference type="GO" id="GO:0005524">
    <property type="term" value="F:ATP binding"/>
    <property type="evidence" value="ECO:0007669"/>
    <property type="project" value="UniProtKB-KW"/>
</dbReference>
<dbReference type="InterPro" id="IPR011990">
    <property type="entry name" value="TPR-like_helical_dom_sf"/>
</dbReference>
<dbReference type="GO" id="GO:0043527">
    <property type="term" value="C:tRNA methyltransferase complex"/>
    <property type="evidence" value="ECO:0007669"/>
    <property type="project" value="UniProtKB-ARBA"/>
</dbReference>
<dbReference type="Gene3D" id="3.30.2130.30">
    <property type="match status" value="1"/>
</dbReference>
<dbReference type="GO" id="GO:0006271">
    <property type="term" value="P:DNA strand elongation involved in DNA replication"/>
    <property type="evidence" value="ECO:0007669"/>
    <property type="project" value="UniProtKB-ARBA"/>
</dbReference>
<dbReference type="Gene3D" id="1.10.8.60">
    <property type="match status" value="1"/>
</dbReference>
<evidence type="ECO:0000256" key="7">
    <source>
        <dbReference type="ARBA" id="ARBA00023242"/>
    </source>
</evidence>
<dbReference type="NCBIfam" id="TIGR00756">
    <property type="entry name" value="PPR"/>
    <property type="match status" value="3"/>
</dbReference>
<dbReference type="PANTHER" id="PTHR11669:SF5">
    <property type="entry name" value="REPLICATION FACTOR C SUBUNIT 2"/>
    <property type="match status" value="1"/>
</dbReference>
<keyword evidence="11" id="KW-1185">Reference proteome</keyword>
<dbReference type="SUPFAM" id="SSF52540">
    <property type="entry name" value="P-loop containing nucleoside triphosphate hydrolases"/>
    <property type="match status" value="1"/>
</dbReference>
<dbReference type="PANTHER" id="PTHR11669">
    <property type="entry name" value="REPLICATION FACTOR C / DNA POLYMERASE III GAMMA-TAU SUBUNIT"/>
    <property type="match status" value="1"/>
</dbReference>
<dbReference type="Gene3D" id="1.20.272.10">
    <property type="match status" value="1"/>
</dbReference>
<feature type="repeat" description="PPR" evidence="8">
    <location>
        <begin position="921"/>
        <end position="955"/>
    </location>
</feature>
<proteinExistence type="inferred from homology"/>
<dbReference type="GO" id="GO:0003677">
    <property type="term" value="F:DNA binding"/>
    <property type="evidence" value="ECO:0007669"/>
    <property type="project" value="InterPro"/>
</dbReference>
<dbReference type="PROSITE" id="PS51375">
    <property type="entry name" value="PPR"/>
    <property type="match status" value="5"/>
</dbReference>
<dbReference type="Pfam" id="PF01170">
    <property type="entry name" value="UPF0020"/>
    <property type="match status" value="1"/>
</dbReference>
<dbReference type="SMART" id="SM00382">
    <property type="entry name" value="AAA"/>
    <property type="match status" value="1"/>
</dbReference>
<dbReference type="InterPro" id="IPR027417">
    <property type="entry name" value="P-loop_NTPase"/>
</dbReference>
<keyword evidence="6" id="KW-0067">ATP-binding</keyword>
<dbReference type="Pfam" id="PF17177">
    <property type="entry name" value="PPR_long"/>
    <property type="match status" value="1"/>
</dbReference>
<dbReference type="InterPro" id="IPR003593">
    <property type="entry name" value="AAA+_ATPase"/>
</dbReference>
<dbReference type="InterPro" id="IPR008921">
    <property type="entry name" value="DNA_pol3_clamp-load_cplx_C"/>
</dbReference>
<dbReference type="Pfam" id="PF08542">
    <property type="entry name" value="Rep_fac_C"/>
    <property type="match status" value="1"/>
</dbReference>
<dbReference type="CDD" id="cd18140">
    <property type="entry name" value="HLD_clamp_RFC"/>
    <property type="match status" value="1"/>
</dbReference>
<feature type="repeat" description="PPR" evidence="8">
    <location>
        <begin position="991"/>
        <end position="1025"/>
    </location>
</feature>
<dbReference type="InterPro" id="IPR047854">
    <property type="entry name" value="RFC_lid"/>
</dbReference>
<keyword evidence="5" id="KW-0547">Nucleotide-binding</keyword>
<comment type="caution">
    <text evidence="10">The sequence shown here is derived from an EMBL/GenBank/DDBJ whole genome shotgun (WGS) entry which is preliminary data.</text>
</comment>
<dbReference type="InterPro" id="IPR029063">
    <property type="entry name" value="SAM-dependent_MTases_sf"/>
</dbReference>
<dbReference type="InterPro" id="IPR013748">
    <property type="entry name" value="Rep_factorC_C"/>
</dbReference>
<dbReference type="InterPro" id="IPR002885">
    <property type="entry name" value="PPR_rpt"/>
</dbReference>
<dbReference type="NCBIfam" id="NF001679">
    <property type="entry name" value="PRK00440.1"/>
    <property type="match status" value="1"/>
</dbReference>
<evidence type="ECO:0000259" key="9">
    <source>
        <dbReference type="SMART" id="SM00382"/>
    </source>
</evidence>
<comment type="similarity">
    <text evidence="2">Belongs to the activator 1 small subunits family.</text>
</comment>
<dbReference type="CDD" id="cd00009">
    <property type="entry name" value="AAA"/>
    <property type="match status" value="1"/>
</dbReference>
<dbReference type="GO" id="GO:0005634">
    <property type="term" value="C:nucleus"/>
    <property type="evidence" value="ECO:0007669"/>
    <property type="project" value="UniProtKB-SubCell"/>
</dbReference>
<evidence type="ECO:0000256" key="5">
    <source>
        <dbReference type="ARBA" id="ARBA00022741"/>
    </source>
</evidence>
<feature type="domain" description="AAA+ ATPase" evidence="9">
    <location>
        <begin position="39"/>
        <end position="175"/>
    </location>
</feature>
<evidence type="ECO:0000256" key="2">
    <source>
        <dbReference type="ARBA" id="ARBA00005378"/>
    </source>
</evidence>
<dbReference type="FunFam" id="3.40.50.150:FF:000073">
    <property type="entry name" value="THUMP domain containing 3"/>
    <property type="match status" value="1"/>
</dbReference>
<dbReference type="InterPro" id="IPR000241">
    <property type="entry name" value="RlmKL-like_Mtase"/>
</dbReference>
<protein>
    <submittedName>
        <fullName evidence="10">Replication factor C subunit 2</fullName>
    </submittedName>
</protein>
<dbReference type="EMBL" id="JNBR01002411">
    <property type="protein sequence ID" value="OQR82876.1"/>
    <property type="molecule type" value="Genomic_DNA"/>
</dbReference>
<dbReference type="InterPro" id="IPR050238">
    <property type="entry name" value="DNA_Rep/Repair_Clamp_Loader"/>
</dbReference>
<dbReference type="GO" id="GO:0006281">
    <property type="term" value="P:DNA repair"/>
    <property type="evidence" value="ECO:0007669"/>
    <property type="project" value="TreeGrafter"/>
</dbReference>
<name>A0A1V9YB00_ACHHY</name>
<dbReference type="CDD" id="cd11715">
    <property type="entry name" value="THUMP_AdoMetMT"/>
    <property type="match status" value="1"/>
</dbReference>
<gene>
    <name evidence="10" type="ORF">ACHHYP_15401</name>
</gene>
<feature type="repeat" description="PPR" evidence="8">
    <location>
        <begin position="1344"/>
        <end position="1378"/>
    </location>
</feature>
<dbReference type="Gene3D" id="3.40.50.300">
    <property type="entry name" value="P-loop containing nucleotide triphosphate hydrolases"/>
    <property type="match status" value="1"/>
</dbReference>
<dbReference type="SUPFAM" id="SSF48019">
    <property type="entry name" value="post-AAA+ oligomerization domain-like"/>
    <property type="match status" value="1"/>
</dbReference>
<evidence type="ECO:0000256" key="3">
    <source>
        <dbReference type="ARBA" id="ARBA00022705"/>
    </source>
</evidence>